<evidence type="ECO:0000313" key="2">
    <source>
        <dbReference type="EMBL" id="CAB9510332.1"/>
    </source>
</evidence>
<keyword evidence="3" id="KW-1185">Reference proteome</keyword>
<dbReference type="OrthoDB" id="49582at2759"/>
<reference evidence="2" key="1">
    <citation type="submission" date="2020-06" db="EMBL/GenBank/DDBJ databases">
        <authorList>
            <consortium name="Plant Systems Biology data submission"/>
        </authorList>
    </citation>
    <scope>NUCLEOTIDE SEQUENCE</scope>
    <source>
        <strain evidence="2">D6</strain>
    </source>
</reference>
<dbReference type="EMBL" id="CAICTM010000430">
    <property type="protein sequence ID" value="CAB9510332.1"/>
    <property type="molecule type" value="Genomic_DNA"/>
</dbReference>
<sequence>MIQVIDSSDTPCSPIDEPQHDQQDDEDGQQLGPVDERVEAALTALVKHYSDPIHATPRNVLSSSNLVIPPVVAHWVNELSQGKDINILIRQLIEGYPSHIRPVLLQQNAANHIYVEPTGIPVLQHYLLLIQQLRHHWHNKADNDEKNDNSLLLANNSLLEISPISQDATHNKSNNEAPAFAAALSAMATDVSTCTKICVILAEEEKEEEEKGEVSCHTVANTVLPTLIQIMTASLDCCYDNPLLDDPTTLLKCAIALLAFGTNPRLDPRDVVPSLESILMVHRPHPALLYTPIPALQTDTVSSSSEYINLGFHWTEDNFWNQLKLDGRPWTQQDDDILEEFWKQLHKRLLPQMLDRHNSQPSLLRIENPKTDDDKSSSQEIMRECLQALGPTKVAKAVRAHFFARDVTPLLLAQDKLVDTRHYNKKTKLMLGWEVPVQQKDETLPDRKPYQDIPSRVHVVMHYILLLDDNTMMVKDSVLEEILPIIYELLGAFQTYYVGMGAAALIHLVMITANTTMTPPPKNTSQALLSVEDTTTTTTSTTDPFLFAKYAGSLLPVLDLACQTCREGPPFCLLARAQSLLCEAAAGDRPVFVKHRRQVTRYFLTLLDKYRHKVSDPDGLLWALLVGGIIPLLQQHATLPECTTSIDALEVGRLGLQALLPIVRFSAGYRVDQLDDSMMTNDDKLNETRKLLGPSVLALTHLMQAAYPIMPRHGGKIMSELLGLLGNLQPQVTTTEQDGRLLGLVKDAAGMALVICGERAEQVLEHVTTKDYQPGLVELACEIPVRADKWRHAQQKDGTECM</sequence>
<name>A0A9N8DWM1_9STRA</name>
<evidence type="ECO:0000313" key="3">
    <source>
        <dbReference type="Proteomes" id="UP001153069"/>
    </source>
</evidence>
<comment type="caution">
    <text evidence="2">The sequence shown here is derived from an EMBL/GenBank/DDBJ whole genome shotgun (WGS) entry which is preliminary data.</text>
</comment>
<feature type="region of interest" description="Disordered" evidence="1">
    <location>
        <begin position="1"/>
        <end position="30"/>
    </location>
</feature>
<protein>
    <submittedName>
        <fullName evidence="2">Uncharacterized protein</fullName>
    </submittedName>
</protein>
<organism evidence="2 3">
    <name type="scientific">Seminavis robusta</name>
    <dbReference type="NCBI Taxonomy" id="568900"/>
    <lineage>
        <taxon>Eukaryota</taxon>
        <taxon>Sar</taxon>
        <taxon>Stramenopiles</taxon>
        <taxon>Ochrophyta</taxon>
        <taxon>Bacillariophyta</taxon>
        <taxon>Bacillariophyceae</taxon>
        <taxon>Bacillariophycidae</taxon>
        <taxon>Naviculales</taxon>
        <taxon>Naviculaceae</taxon>
        <taxon>Seminavis</taxon>
    </lineage>
</organism>
<accession>A0A9N8DWM1</accession>
<feature type="compositionally biased region" description="Polar residues" evidence="1">
    <location>
        <begin position="1"/>
        <end position="11"/>
    </location>
</feature>
<proteinExistence type="predicted"/>
<evidence type="ECO:0000256" key="1">
    <source>
        <dbReference type="SAM" id="MobiDB-lite"/>
    </source>
</evidence>
<dbReference type="AlphaFoldDB" id="A0A9N8DWM1"/>
<gene>
    <name evidence="2" type="ORF">SEMRO_431_G141560.1</name>
</gene>
<dbReference type="Proteomes" id="UP001153069">
    <property type="component" value="Unassembled WGS sequence"/>
</dbReference>